<name>A0A0M4EUK3_DROBS</name>
<dbReference type="OrthoDB" id="7786859at2759"/>
<evidence type="ECO:0000313" key="2">
    <source>
        <dbReference type="EMBL" id="ALC48785.1"/>
    </source>
</evidence>
<dbReference type="Proteomes" id="UP000494163">
    <property type="component" value="Chromosome X"/>
</dbReference>
<feature type="transmembrane region" description="Helical" evidence="1">
    <location>
        <begin position="141"/>
        <end position="158"/>
    </location>
</feature>
<reference evidence="2 3" key="1">
    <citation type="submission" date="2015-08" db="EMBL/GenBank/DDBJ databases">
        <title>Ancestral chromatin configuration constrains chromatin evolution on differentiating sex chromosomes in Drosophila.</title>
        <authorList>
            <person name="Zhou Q."/>
            <person name="Bachtrog D."/>
        </authorList>
    </citation>
    <scope>NUCLEOTIDE SEQUENCE [LARGE SCALE GENOMIC DNA]</scope>
    <source>
        <tissue evidence="2">Whole larvae</tissue>
    </source>
</reference>
<keyword evidence="1" id="KW-1133">Transmembrane helix</keyword>
<dbReference type="STRING" id="30019.A0A0M4EUK3"/>
<feature type="transmembrane region" description="Helical" evidence="1">
    <location>
        <begin position="261"/>
        <end position="281"/>
    </location>
</feature>
<organism evidence="2 3">
    <name type="scientific">Drosophila busckii</name>
    <name type="common">Fruit fly</name>
    <dbReference type="NCBI Taxonomy" id="30019"/>
    <lineage>
        <taxon>Eukaryota</taxon>
        <taxon>Metazoa</taxon>
        <taxon>Ecdysozoa</taxon>
        <taxon>Arthropoda</taxon>
        <taxon>Hexapoda</taxon>
        <taxon>Insecta</taxon>
        <taxon>Pterygota</taxon>
        <taxon>Neoptera</taxon>
        <taxon>Endopterygota</taxon>
        <taxon>Diptera</taxon>
        <taxon>Brachycera</taxon>
        <taxon>Muscomorpha</taxon>
        <taxon>Ephydroidea</taxon>
        <taxon>Drosophilidae</taxon>
        <taxon>Drosophila</taxon>
    </lineage>
</organism>
<proteinExistence type="predicted"/>
<feature type="transmembrane region" description="Helical" evidence="1">
    <location>
        <begin position="85"/>
        <end position="105"/>
    </location>
</feature>
<dbReference type="EMBL" id="CP012528">
    <property type="protein sequence ID" value="ALC48785.1"/>
    <property type="molecule type" value="Genomic_DNA"/>
</dbReference>
<protein>
    <submittedName>
        <fullName evidence="2">CG1636</fullName>
    </submittedName>
</protein>
<keyword evidence="1" id="KW-0812">Transmembrane</keyword>
<sequence length="380" mass="44668">MSSILDMKAGPPDYWAEIGNFFLPLKYLITTDRFDALVQNIDLHYLINAVFWIFVTLSCGFYGFQRVFQFFLKSSHVKFFKRKQFARLIWSISFYAASCLFLHFYNEFMIMPLMTKNQGRYSLFYSSDNLIFYRSHQYEKFQFYSIFIITFYLHGAMLDFKEADILEAASKALYLLALIAIDVYRYENYFVGLNLTLGLYSILADSLSLLALQNSNRNRLVYQVFMGLRIAAWLHVFVNLLPFKYFIPTLFAKNFKLPLNVFIWLWYGLSIWNSPVLQYFYHQIYHTTPSDCSGEGSAAKCILLRDTSEYRHYKTLKRAYLEVKLAYEKSTVNPHPVTESASAKTYQAIKCVMMLKRKLKRIREGRGAEPEDDTEELNGD</sequence>
<dbReference type="OMA" id="QRVFQFF"/>
<accession>A0A0M4EUK3</accession>
<keyword evidence="3" id="KW-1185">Reference proteome</keyword>
<feature type="transmembrane region" description="Helical" evidence="1">
    <location>
        <begin position="224"/>
        <end position="241"/>
    </location>
</feature>
<feature type="transmembrane region" description="Helical" evidence="1">
    <location>
        <begin position="190"/>
        <end position="212"/>
    </location>
</feature>
<feature type="transmembrane region" description="Helical" evidence="1">
    <location>
        <begin position="43"/>
        <end position="64"/>
    </location>
</feature>
<evidence type="ECO:0000256" key="1">
    <source>
        <dbReference type="SAM" id="Phobius"/>
    </source>
</evidence>
<gene>
    <name evidence="2" type="ORF">Dbus_chrXg641</name>
</gene>
<keyword evidence="1" id="KW-0472">Membrane</keyword>
<dbReference type="AlphaFoldDB" id="A0A0M4EUK3"/>
<evidence type="ECO:0000313" key="3">
    <source>
        <dbReference type="Proteomes" id="UP000494163"/>
    </source>
</evidence>